<evidence type="ECO:0000259" key="6">
    <source>
        <dbReference type="Pfam" id="PF04542"/>
    </source>
</evidence>
<dbReference type="EMBL" id="JAABOO010000001">
    <property type="protein sequence ID" value="NER12626.1"/>
    <property type="molecule type" value="Genomic_DNA"/>
</dbReference>
<evidence type="ECO:0000256" key="4">
    <source>
        <dbReference type="ARBA" id="ARBA00023125"/>
    </source>
</evidence>
<dbReference type="CDD" id="cd06171">
    <property type="entry name" value="Sigma70_r4"/>
    <property type="match status" value="1"/>
</dbReference>
<dbReference type="PANTHER" id="PTHR43133">
    <property type="entry name" value="RNA POLYMERASE ECF-TYPE SIGMA FACTO"/>
    <property type="match status" value="1"/>
</dbReference>
<dbReference type="SUPFAM" id="SSF88946">
    <property type="entry name" value="Sigma2 domain of RNA polymerase sigma factors"/>
    <property type="match status" value="1"/>
</dbReference>
<dbReference type="RefSeq" id="WP_163605640.1">
    <property type="nucleotide sequence ID" value="NZ_JAABOO010000001.1"/>
</dbReference>
<dbReference type="InterPro" id="IPR039425">
    <property type="entry name" value="RNA_pol_sigma-70-like"/>
</dbReference>
<dbReference type="GO" id="GO:0016987">
    <property type="term" value="F:sigma factor activity"/>
    <property type="evidence" value="ECO:0007669"/>
    <property type="project" value="UniProtKB-KW"/>
</dbReference>
<dbReference type="NCBIfam" id="TIGR02937">
    <property type="entry name" value="sigma70-ECF"/>
    <property type="match status" value="1"/>
</dbReference>
<dbReference type="InterPro" id="IPR013249">
    <property type="entry name" value="RNA_pol_sigma70_r4_t2"/>
</dbReference>
<dbReference type="Pfam" id="PF04542">
    <property type="entry name" value="Sigma70_r2"/>
    <property type="match status" value="1"/>
</dbReference>
<dbReference type="Gene3D" id="1.10.1740.10">
    <property type="match status" value="1"/>
</dbReference>
<evidence type="ECO:0000256" key="2">
    <source>
        <dbReference type="ARBA" id="ARBA00023015"/>
    </source>
</evidence>
<dbReference type="InterPro" id="IPR014284">
    <property type="entry name" value="RNA_pol_sigma-70_dom"/>
</dbReference>
<keyword evidence="3" id="KW-0731">Sigma factor</keyword>
<feature type="domain" description="RNA polymerase sigma factor 70 region 4 type 2" evidence="7">
    <location>
        <begin position="99"/>
        <end position="147"/>
    </location>
</feature>
<dbReference type="SUPFAM" id="SSF88659">
    <property type="entry name" value="Sigma3 and sigma4 domains of RNA polymerase sigma factors"/>
    <property type="match status" value="1"/>
</dbReference>
<name>A0A6P0UQF0_9FLAO</name>
<keyword evidence="4" id="KW-0238">DNA-binding</keyword>
<dbReference type="InterPro" id="IPR013325">
    <property type="entry name" value="RNA_pol_sigma_r2"/>
</dbReference>
<keyword evidence="2" id="KW-0805">Transcription regulation</keyword>
<organism evidence="8 9">
    <name type="scientific">Leptobacterium flavescens</name>
    <dbReference type="NCBI Taxonomy" id="472055"/>
    <lineage>
        <taxon>Bacteria</taxon>
        <taxon>Pseudomonadati</taxon>
        <taxon>Bacteroidota</taxon>
        <taxon>Flavobacteriia</taxon>
        <taxon>Flavobacteriales</taxon>
        <taxon>Flavobacteriaceae</taxon>
        <taxon>Leptobacterium</taxon>
    </lineage>
</organism>
<keyword evidence="5" id="KW-0804">Transcription</keyword>
<keyword evidence="9" id="KW-1185">Reference proteome</keyword>
<dbReference type="AlphaFoldDB" id="A0A6P0UQF0"/>
<proteinExistence type="inferred from homology"/>
<dbReference type="Pfam" id="PF08281">
    <property type="entry name" value="Sigma70_r4_2"/>
    <property type="match status" value="1"/>
</dbReference>
<sequence length="161" mass="19234">MNKSRLEHLLKEHHRDAFIWAGQCCNYDYEEAKEVLQQTYLKIFEKKAVYKERAAFKTWLFSVIRFTAIDHIKKKSTFESLDRLNIVVEEQIEADQVNYRKLLSHLPERQQQVLLLSFYHGMTLAEIAEITKLHIGTVRTHYERGKDSLRTLILKKRNEQI</sequence>
<dbReference type="InterPro" id="IPR036388">
    <property type="entry name" value="WH-like_DNA-bd_sf"/>
</dbReference>
<dbReference type="GO" id="GO:0003677">
    <property type="term" value="F:DNA binding"/>
    <property type="evidence" value="ECO:0007669"/>
    <property type="project" value="UniProtKB-KW"/>
</dbReference>
<evidence type="ECO:0000256" key="5">
    <source>
        <dbReference type="ARBA" id="ARBA00023163"/>
    </source>
</evidence>
<evidence type="ECO:0000256" key="3">
    <source>
        <dbReference type="ARBA" id="ARBA00023082"/>
    </source>
</evidence>
<dbReference type="PANTHER" id="PTHR43133:SF8">
    <property type="entry name" value="RNA POLYMERASE SIGMA FACTOR HI_1459-RELATED"/>
    <property type="match status" value="1"/>
</dbReference>
<gene>
    <name evidence="8" type="ORF">GWK08_04180</name>
</gene>
<dbReference type="Gene3D" id="1.10.10.10">
    <property type="entry name" value="Winged helix-like DNA-binding domain superfamily/Winged helix DNA-binding domain"/>
    <property type="match status" value="1"/>
</dbReference>
<protein>
    <submittedName>
        <fullName evidence="8">Sigma-70 family RNA polymerase sigma factor</fullName>
    </submittedName>
</protein>
<dbReference type="InterPro" id="IPR013324">
    <property type="entry name" value="RNA_pol_sigma_r3/r4-like"/>
</dbReference>
<comment type="similarity">
    <text evidence="1">Belongs to the sigma-70 factor family. ECF subfamily.</text>
</comment>
<evidence type="ECO:0000259" key="7">
    <source>
        <dbReference type="Pfam" id="PF08281"/>
    </source>
</evidence>
<dbReference type="Proteomes" id="UP000468581">
    <property type="component" value="Unassembled WGS sequence"/>
</dbReference>
<reference evidence="8 9" key="1">
    <citation type="submission" date="2020-01" db="EMBL/GenBank/DDBJ databases">
        <title>Leptobacterium flavescens.</title>
        <authorList>
            <person name="Wang G."/>
        </authorList>
    </citation>
    <scope>NUCLEOTIDE SEQUENCE [LARGE SCALE GENOMIC DNA]</scope>
    <source>
        <strain evidence="8 9">KCTC 22160</strain>
    </source>
</reference>
<evidence type="ECO:0000313" key="8">
    <source>
        <dbReference type="EMBL" id="NER12626.1"/>
    </source>
</evidence>
<comment type="caution">
    <text evidence="8">The sequence shown here is derived from an EMBL/GenBank/DDBJ whole genome shotgun (WGS) entry which is preliminary data.</text>
</comment>
<evidence type="ECO:0000313" key="9">
    <source>
        <dbReference type="Proteomes" id="UP000468581"/>
    </source>
</evidence>
<dbReference type="GO" id="GO:0006352">
    <property type="term" value="P:DNA-templated transcription initiation"/>
    <property type="evidence" value="ECO:0007669"/>
    <property type="project" value="InterPro"/>
</dbReference>
<dbReference type="InterPro" id="IPR007627">
    <property type="entry name" value="RNA_pol_sigma70_r2"/>
</dbReference>
<evidence type="ECO:0000256" key="1">
    <source>
        <dbReference type="ARBA" id="ARBA00010641"/>
    </source>
</evidence>
<feature type="domain" description="RNA polymerase sigma-70 region 2" evidence="6">
    <location>
        <begin position="10"/>
        <end position="76"/>
    </location>
</feature>
<accession>A0A6P0UQF0</accession>